<organism evidence="1 2">
    <name type="scientific">Daphnia magna</name>
    <dbReference type="NCBI Taxonomy" id="35525"/>
    <lineage>
        <taxon>Eukaryota</taxon>
        <taxon>Metazoa</taxon>
        <taxon>Ecdysozoa</taxon>
        <taxon>Arthropoda</taxon>
        <taxon>Crustacea</taxon>
        <taxon>Branchiopoda</taxon>
        <taxon>Diplostraca</taxon>
        <taxon>Cladocera</taxon>
        <taxon>Anomopoda</taxon>
        <taxon>Daphniidae</taxon>
        <taxon>Daphnia</taxon>
    </lineage>
</organism>
<comment type="caution">
    <text evidence="1">The sequence shown here is derived from an EMBL/GenBank/DDBJ whole genome shotgun (WGS) entry which is preliminary data.</text>
</comment>
<accession>A0ABR0ATD6</accession>
<proteinExistence type="predicted"/>
<reference evidence="1 2" key="1">
    <citation type="journal article" date="2023" name="Nucleic Acids Res.">
        <title>The hologenome of Daphnia magna reveals possible DNA methylation and microbiome-mediated evolution of the host genome.</title>
        <authorList>
            <person name="Chaturvedi A."/>
            <person name="Li X."/>
            <person name="Dhandapani V."/>
            <person name="Marshall H."/>
            <person name="Kissane S."/>
            <person name="Cuenca-Cambronero M."/>
            <person name="Asole G."/>
            <person name="Calvet F."/>
            <person name="Ruiz-Romero M."/>
            <person name="Marangio P."/>
            <person name="Guigo R."/>
            <person name="Rago D."/>
            <person name="Mirbahai L."/>
            <person name="Eastwood N."/>
            <person name="Colbourne J.K."/>
            <person name="Zhou J."/>
            <person name="Mallon E."/>
            <person name="Orsini L."/>
        </authorList>
    </citation>
    <scope>NUCLEOTIDE SEQUENCE [LARGE SCALE GENOMIC DNA]</scope>
    <source>
        <strain evidence="1">LRV0_1</strain>
    </source>
</reference>
<gene>
    <name evidence="1" type="ORF">OUZ56_017667</name>
</gene>
<evidence type="ECO:0000313" key="1">
    <source>
        <dbReference type="EMBL" id="KAK4028387.1"/>
    </source>
</evidence>
<keyword evidence="2" id="KW-1185">Reference proteome</keyword>
<evidence type="ECO:0000313" key="2">
    <source>
        <dbReference type="Proteomes" id="UP001234178"/>
    </source>
</evidence>
<sequence length="153" mass="16712">MSGLASLDPRIVSNKLMRAENDCGPSTISSEADGRSTGERDKASAITLFFPGTQTATKEYRCMDRRRRKILGLSSLSRAMIGDELEGGQAFEKLAAYAHCPSHRQAFQLYHRVPGLCIGQETGSRLDDIPAPIGLLLSENETEAPEVGRIDMK</sequence>
<dbReference type="EMBL" id="JAOYFB010000038">
    <property type="protein sequence ID" value="KAK4028387.1"/>
    <property type="molecule type" value="Genomic_DNA"/>
</dbReference>
<protein>
    <submittedName>
        <fullName evidence="1">Uncharacterized protein</fullName>
    </submittedName>
</protein>
<name>A0ABR0ATD6_9CRUS</name>
<dbReference type="Proteomes" id="UP001234178">
    <property type="component" value="Unassembled WGS sequence"/>
</dbReference>